<dbReference type="GeneID" id="67180284"/>
<proteinExistence type="predicted"/>
<dbReference type="eggNOG" id="COG2207">
    <property type="taxonomic scope" value="Bacteria"/>
</dbReference>
<dbReference type="InterPro" id="IPR018060">
    <property type="entry name" value="HTH_AraC"/>
</dbReference>
<dbReference type="InterPro" id="IPR009057">
    <property type="entry name" value="Homeodomain-like_sf"/>
</dbReference>
<dbReference type="PROSITE" id="PS01124">
    <property type="entry name" value="HTH_ARAC_FAMILY_2"/>
    <property type="match status" value="1"/>
</dbReference>
<dbReference type="Proteomes" id="UP000006683">
    <property type="component" value="Chromosome"/>
</dbReference>
<keyword evidence="3" id="KW-0804">Transcription</keyword>
<dbReference type="EMBL" id="CP002209">
    <property type="protein sequence ID" value="ADN74250.1"/>
    <property type="molecule type" value="Genomic_DNA"/>
</dbReference>
<dbReference type="GO" id="GO:0005829">
    <property type="term" value="C:cytosol"/>
    <property type="evidence" value="ECO:0007669"/>
    <property type="project" value="TreeGrafter"/>
</dbReference>
<evidence type="ECO:0000256" key="1">
    <source>
        <dbReference type="ARBA" id="ARBA00023015"/>
    </source>
</evidence>
<dbReference type="PANTHER" id="PTHR47894">
    <property type="entry name" value="HTH-TYPE TRANSCRIPTIONAL REGULATOR GADX"/>
    <property type="match status" value="1"/>
</dbReference>
<accession>E1SV96</accession>
<dbReference type="AlphaFoldDB" id="E1SV96"/>
<sequence length="360" mass="40845">MVTFFGTEAERLNDDPPSSHHFIQQHPALYGDLLYPAFDLRLLHRYLVEQCGDEVGDALLRCVDIAPKELAQRQFILAWQMLKAMELAAQSLPPPAAGLIFGRTFKASDLEGLQGPLSHSRTLAEAYHITRQNPNLTGSFTDNLERIEDGKLVVRGVNVAQIEPATLQFVFEQGLGSMMAIAEELSGEALQLSWVRFPAPAPWPVDRTEYEDLLGCPVDFEGDFFEWAIDLQELEAPVLWRPTDVALELEQEPPAQDTSLVNRIITLLLAVPENWPTQEQVAEELMVSRRTLRRRLSEMGTSYQQILNQVRCQLAIEWLQQGESDILWIGERLGFRDVSNFRHAFKRWIGKPPGAFLRRG</sequence>
<dbReference type="STRING" id="550540.Fbal_0036"/>
<evidence type="ECO:0000313" key="6">
    <source>
        <dbReference type="Proteomes" id="UP000006683"/>
    </source>
</evidence>
<keyword evidence="1" id="KW-0805">Transcription regulation</keyword>
<dbReference type="SMART" id="SM00342">
    <property type="entry name" value="HTH_ARAC"/>
    <property type="match status" value="1"/>
</dbReference>
<dbReference type="OrthoDB" id="6816069at2"/>
<evidence type="ECO:0000259" key="4">
    <source>
        <dbReference type="PROSITE" id="PS01124"/>
    </source>
</evidence>
<dbReference type="KEGG" id="fbl:Fbal_0036"/>
<dbReference type="PANTHER" id="PTHR47894:SF1">
    <property type="entry name" value="HTH-TYPE TRANSCRIPTIONAL REGULATOR VQSM"/>
    <property type="match status" value="1"/>
</dbReference>
<dbReference type="GO" id="GO:0000976">
    <property type="term" value="F:transcription cis-regulatory region binding"/>
    <property type="evidence" value="ECO:0007669"/>
    <property type="project" value="TreeGrafter"/>
</dbReference>
<dbReference type="InterPro" id="IPR032687">
    <property type="entry name" value="AraC-type_N"/>
</dbReference>
<feature type="domain" description="HTH araC/xylS-type" evidence="4">
    <location>
        <begin position="262"/>
        <end position="359"/>
    </location>
</feature>
<dbReference type="GO" id="GO:0003700">
    <property type="term" value="F:DNA-binding transcription factor activity"/>
    <property type="evidence" value="ECO:0007669"/>
    <property type="project" value="InterPro"/>
</dbReference>
<dbReference type="Pfam" id="PF12833">
    <property type="entry name" value="HTH_18"/>
    <property type="match status" value="1"/>
</dbReference>
<evidence type="ECO:0000256" key="3">
    <source>
        <dbReference type="ARBA" id="ARBA00023163"/>
    </source>
</evidence>
<dbReference type="RefSeq" id="WP_013343556.1">
    <property type="nucleotide sequence ID" value="NC_014541.1"/>
</dbReference>
<dbReference type="Gene3D" id="1.10.10.60">
    <property type="entry name" value="Homeodomain-like"/>
    <property type="match status" value="1"/>
</dbReference>
<gene>
    <name evidence="5" type="ordered locus">Fbal_0036</name>
</gene>
<dbReference type="SUPFAM" id="SSF46689">
    <property type="entry name" value="Homeodomain-like"/>
    <property type="match status" value="1"/>
</dbReference>
<dbReference type="HOGENOM" id="CLU_047522_3_4_6"/>
<name>E1SV96_FERBD</name>
<protein>
    <submittedName>
        <fullName evidence="5">Transcriptional regulator, AraC family</fullName>
    </submittedName>
</protein>
<reference evidence="5 6" key="1">
    <citation type="journal article" date="2010" name="Stand. Genomic Sci.">
        <title>Complete genome sequence of Ferrimonas balearica type strain (PAT).</title>
        <authorList>
            <person name="Nolan M."/>
            <person name="Sikorski J."/>
            <person name="Davenport K."/>
            <person name="Lucas S."/>
            <person name="Glavina Del Rio T."/>
            <person name="Tice H."/>
            <person name="Cheng J."/>
            <person name="Goodwin L."/>
            <person name="Pitluck S."/>
            <person name="Liolios K."/>
            <person name="Ivanova N."/>
            <person name="Mavromatis K."/>
            <person name="Ovchinnikova G."/>
            <person name="Pati A."/>
            <person name="Chen A."/>
            <person name="Palaniappan K."/>
            <person name="Land M."/>
            <person name="Hauser L."/>
            <person name="Chang Y."/>
            <person name="Jeffries C."/>
            <person name="Tapia R."/>
            <person name="Brettin T."/>
            <person name="Detter J."/>
            <person name="Han C."/>
            <person name="Yasawong M."/>
            <person name="Rohde M."/>
            <person name="Tindall B."/>
            <person name="Goker M."/>
            <person name="Woyke T."/>
            <person name="Bristow J."/>
            <person name="Eisen J."/>
            <person name="Markowitz V."/>
            <person name="Hugenholtz P."/>
            <person name="Kyrpides N."/>
            <person name="Klenk H."/>
            <person name="Lapidus A."/>
        </authorList>
    </citation>
    <scope>NUCLEOTIDE SEQUENCE [LARGE SCALE GENOMIC DNA]</scope>
    <source>
        <strain evidence="6">DSM 9799 / CCM 4581 / KCTC 23876 / PAT</strain>
    </source>
</reference>
<keyword evidence="2" id="KW-0238">DNA-binding</keyword>
<organism evidence="5 6">
    <name type="scientific">Ferrimonas balearica (strain DSM 9799 / CCM 4581 / KCTC 23876 / PAT)</name>
    <dbReference type="NCBI Taxonomy" id="550540"/>
    <lineage>
        <taxon>Bacteria</taxon>
        <taxon>Pseudomonadati</taxon>
        <taxon>Pseudomonadota</taxon>
        <taxon>Gammaproteobacteria</taxon>
        <taxon>Alteromonadales</taxon>
        <taxon>Ferrimonadaceae</taxon>
        <taxon>Ferrimonas</taxon>
    </lineage>
</organism>
<evidence type="ECO:0000256" key="2">
    <source>
        <dbReference type="ARBA" id="ARBA00023125"/>
    </source>
</evidence>
<dbReference type="Pfam" id="PF12625">
    <property type="entry name" value="Arabinose_bd"/>
    <property type="match status" value="1"/>
</dbReference>
<evidence type="ECO:0000313" key="5">
    <source>
        <dbReference type="EMBL" id="ADN74250.1"/>
    </source>
</evidence>
<keyword evidence="6" id="KW-1185">Reference proteome</keyword>